<feature type="chain" id="PRO_5009111084" evidence="1">
    <location>
        <begin position="19"/>
        <end position="87"/>
    </location>
</feature>
<evidence type="ECO:0000256" key="1">
    <source>
        <dbReference type="SAM" id="SignalP"/>
    </source>
</evidence>
<accession>A0A1D8PGR3</accession>
<reference evidence="3 4" key="2">
    <citation type="journal article" date="2007" name="Genome Biol.">
        <title>Assembly of the Candida albicans genome into sixteen supercontigs aligned on the eight chromosomes.</title>
        <authorList>
            <person name="van het Hoog M."/>
            <person name="Rast T.J."/>
            <person name="Martchenko M."/>
            <person name="Grindle S."/>
            <person name="Dignard D."/>
            <person name="Hogues H."/>
            <person name="Cuomo C."/>
            <person name="Berriman M."/>
            <person name="Scherer S."/>
            <person name="Magee B.B."/>
            <person name="Whiteway M."/>
            <person name="Chibana H."/>
            <person name="Nantel A."/>
            <person name="Magee P.T."/>
        </authorList>
    </citation>
    <scope>GENOME REANNOTATION</scope>
    <source>
        <strain evidence="4">SC5314 / ATCC MYA-2876</strain>
    </source>
</reference>
<keyword evidence="4" id="KW-1185">Reference proteome</keyword>
<keyword evidence="1" id="KW-0732">Signal</keyword>
<protein>
    <submittedName>
        <fullName evidence="3">Uncharacterized protein</fullName>
    </submittedName>
</protein>
<dbReference type="AlphaFoldDB" id="A0A1D8PGR3"/>
<dbReference type="RefSeq" id="XP_019330757.1">
    <property type="nucleotide sequence ID" value="XM_019475212.1"/>
</dbReference>
<dbReference type="GeneID" id="30515097"/>
<evidence type="ECO:0000313" key="2">
    <source>
        <dbReference type="CGD" id="CAL0000180820"/>
    </source>
</evidence>
<name>A0A1D8PGR3_CANAL</name>
<reference evidence="3 4" key="1">
    <citation type="journal article" date="2004" name="Proc. Natl. Acad. Sci. U.S.A.">
        <title>The diploid genome sequence of Candida albicans.</title>
        <authorList>
            <person name="Jones T."/>
            <person name="Federspiel N.A."/>
            <person name="Chibana H."/>
            <person name="Dungan J."/>
            <person name="Kalman S."/>
            <person name="Magee B.B."/>
            <person name="Newport G."/>
            <person name="Thorstenson Y.R."/>
            <person name="Agabian N."/>
            <person name="Magee P.T."/>
            <person name="Davis R.W."/>
            <person name="Scherer S."/>
        </authorList>
    </citation>
    <scope>NUCLEOTIDE SEQUENCE [LARGE SCALE GENOMIC DNA]</scope>
    <source>
        <strain evidence="4">SC5314 / ATCC MYA-2876</strain>
    </source>
</reference>
<dbReference type="VEuPathDB" id="FungiDB:C2_02910W_A"/>
<dbReference type="KEGG" id="cal:CAALFM_C202910WA"/>
<feature type="signal peptide" evidence="1">
    <location>
        <begin position="1"/>
        <end position="18"/>
    </location>
</feature>
<proteinExistence type="predicted"/>
<dbReference type="CGD" id="CAL0000180820">
    <property type="gene designation" value="orf19.5814.1"/>
</dbReference>
<sequence length="87" mass="9726">MLAIFYLFVLCLCTPVPADTELKAVTNILGQISAPPSTSTLTERHTIEPLYKIDPSAKPSISFNNKDEILNYERRLANEGKKYLLGK</sequence>
<dbReference type="InParanoid" id="A0A1D8PGR3"/>
<gene>
    <name evidence="3" type="ordered locus">CAALFM_C202910WA</name>
    <name evidence="2" type="ordered locus">orf19.5814.1</name>
</gene>
<dbReference type="EMBL" id="CP017624">
    <property type="protein sequence ID" value="AOW27328.1"/>
    <property type="molecule type" value="Genomic_DNA"/>
</dbReference>
<dbReference type="Proteomes" id="UP000000559">
    <property type="component" value="Chromosome 2"/>
</dbReference>
<reference evidence="3 4" key="3">
    <citation type="journal article" date="2013" name="Genome Biol.">
        <title>Assembly of a phased diploid Candida albicans genome facilitates allele-specific measurements and provides a simple model for repeat and indel structure.</title>
        <authorList>
            <person name="Muzzey D."/>
            <person name="Schwartz K."/>
            <person name="Weissman J.S."/>
            <person name="Sherlock G."/>
        </authorList>
    </citation>
    <scope>NUCLEOTIDE SEQUENCE [LARGE SCALE GENOMIC DNA]</scope>
    <source>
        <strain evidence="4">SC5314 / ATCC MYA-2876</strain>
    </source>
</reference>
<evidence type="ECO:0000313" key="3">
    <source>
        <dbReference type="EMBL" id="AOW27328.1"/>
    </source>
</evidence>
<evidence type="ECO:0000313" key="4">
    <source>
        <dbReference type="Proteomes" id="UP000000559"/>
    </source>
</evidence>
<organism evidence="3 4">
    <name type="scientific">Candida albicans (strain SC5314 / ATCC MYA-2876)</name>
    <name type="common">Yeast</name>
    <dbReference type="NCBI Taxonomy" id="237561"/>
    <lineage>
        <taxon>Eukaryota</taxon>
        <taxon>Fungi</taxon>
        <taxon>Dikarya</taxon>
        <taxon>Ascomycota</taxon>
        <taxon>Saccharomycotina</taxon>
        <taxon>Pichiomycetes</taxon>
        <taxon>Debaryomycetaceae</taxon>
        <taxon>Candida/Lodderomyces clade</taxon>
        <taxon>Candida</taxon>
    </lineage>
</organism>